<evidence type="ECO:0000313" key="4">
    <source>
        <dbReference type="Proteomes" id="UP000537161"/>
    </source>
</evidence>
<organism evidence="3 4">
    <name type="scientific">Sphingopyxis panaciterrulae</name>
    <dbReference type="NCBI Taxonomy" id="462372"/>
    <lineage>
        <taxon>Bacteria</taxon>
        <taxon>Pseudomonadati</taxon>
        <taxon>Pseudomonadota</taxon>
        <taxon>Alphaproteobacteria</taxon>
        <taxon>Sphingomonadales</taxon>
        <taxon>Sphingomonadaceae</taxon>
        <taxon>Sphingopyxis</taxon>
    </lineage>
</organism>
<dbReference type="RefSeq" id="WP_184101113.1">
    <property type="nucleotide sequence ID" value="NZ_JACIJH010000018.1"/>
</dbReference>
<reference evidence="3 4" key="1">
    <citation type="submission" date="2020-08" db="EMBL/GenBank/DDBJ databases">
        <title>Genomic Encyclopedia of Type Strains, Phase IV (KMG-IV): sequencing the most valuable type-strain genomes for metagenomic binning, comparative biology and taxonomic classification.</title>
        <authorList>
            <person name="Goeker M."/>
        </authorList>
    </citation>
    <scope>NUCLEOTIDE SEQUENCE [LARGE SCALE GENOMIC DNA]</scope>
    <source>
        <strain evidence="3 4">DSM 27163</strain>
    </source>
</reference>
<keyword evidence="2" id="KW-0732">Signal</keyword>
<sequence>MRKIFAAPAVIAAAMLAAAPVQAQFGGLLRKVTTPAPAPSPEGDDDNGGCPKGKSGSSVGRGILGSVLRDAVGDAASKAGVYSYVPIAEVSDTLTDAIACRLDPEEQKQAAEATEVAVRGEAVGSTANWTSETREGVSGSSTIIARNDESGGRQCINVTDFIIVDGEETRATKRMCREPGQPRYTLAQA</sequence>
<feature type="signal peptide" evidence="2">
    <location>
        <begin position="1"/>
        <end position="23"/>
    </location>
</feature>
<evidence type="ECO:0000313" key="3">
    <source>
        <dbReference type="EMBL" id="MBB5708402.1"/>
    </source>
</evidence>
<feature type="region of interest" description="Disordered" evidence="1">
    <location>
        <begin position="32"/>
        <end position="57"/>
    </location>
</feature>
<protein>
    <submittedName>
        <fullName evidence="3">Surface antigen</fullName>
    </submittedName>
</protein>
<accession>A0A7W9ES53</accession>
<evidence type="ECO:0000256" key="1">
    <source>
        <dbReference type="SAM" id="MobiDB-lite"/>
    </source>
</evidence>
<dbReference type="Proteomes" id="UP000537161">
    <property type="component" value="Unassembled WGS sequence"/>
</dbReference>
<dbReference type="EMBL" id="JACIJH010000018">
    <property type="protein sequence ID" value="MBB5708402.1"/>
    <property type="molecule type" value="Genomic_DNA"/>
</dbReference>
<keyword evidence="4" id="KW-1185">Reference proteome</keyword>
<evidence type="ECO:0000256" key="2">
    <source>
        <dbReference type="SAM" id="SignalP"/>
    </source>
</evidence>
<dbReference type="AlphaFoldDB" id="A0A7W9ES53"/>
<comment type="caution">
    <text evidence="3">The sequence shown here is derived from an EMBL/GenBank/DDBJ whole genome shotgun (WGS) entry which is preliminary data.</text>
</comment>
<feature type="chain" id="PRO_5031384254" evidence="2">
    <location>
        <begin position="24"/>
        <end position="189"/>
    </location>
</feature>
<name>A0A7W9ES53_9SPHN</name>
<proteinExistence type="predicted"/>
<gene>
    <name evidence="3" type="ORF">FHR21_003787</name>
</gene>